<dbReference type="Proteomes" id="UP000297814">
    <property type="component" value="Unassembled WGS sequence"/>
</dbReference>
<dbReference type="EMBL" id="PQXK01000219">
    <property type="protein sequence ID" value="TGO33945.1"/>
    <property type="molecule type" value="Genomic_DNA"/>
</dbReference>
<protein>
    <submittedName>
        <fullName evidence="1">Uncharacterized protein</fullName>
    </submittedName>
</protein>
<keyword evidence="2" id="KW-1185">Reference proteome</keyword>
<proteinExistence type="predicted"/>
<gene>
    <name evidence="1" type="ORF">BHYA_0219g00020</name>
</gene>
<comment type="caution">
    <text evidence="1">The sequence shown here is derived from an EMBL/GenBank/DDBJ whole genome shotgun (WGS) entry which is preliminary data.</text>
</comment>
<reference evidence="1 2" key="1">
    <citation type="submission" date="2017-12" db="EMBL/GenBank/DDBJ databases">
        <title>Comparative genomics of Botrytis spp.</title>
        <authorList>
            <person name="Valero-Jimenez C.A."/>
            <person name="Tapia P."/>
            <person name="Veloso J."/>
            <person name="Silva-Moreno E."/>
            <person name="Staats M."/>
            <person name="Valdes J.H."/>
            <person name="Van Kan J.A.L."/>
        </authorList>
    </citation>
    <scope>NUCLEOTIDE SEQUENCE [LARGE SCALE GENOMIC DNA]</scope>
    <source>
        <strain evidence="1 2">Bh0001</strain>
    </source>
</reference>
<evidence type="ECO:0000313" key="1">
    <source>
        <dbReference type="EMBL" id="TGO33945.1"/>
    </source>
</evidence>
<organism evidence="1 2">
    <name type="scientific">Botrytis hyacinthi</name>
    <dbReference type="NCBI Taxonomy" id="278943"/>
    <lineage>
        <taxon>Eukaryota</taxon>
        <taxon>Fungi</taxon>
        <taxon>Dikarya</taxon>
        <taxon>Ascomycota</taxon>
        <taxon>Pezizomycotina</taxon>
        <taxon>Leotiomycetes</taxon>
        <taxon>Helotiales</taxon>
        <taxon>Sclerotiniaceae</taxon>
        <taxon>Botrytis</taxon>
    </lineage>
</organism>
<accession>A0A4Z1GAW6</accession>
<evidence type="ECO:0000313" key="2">
    <source>
        <dbReference type="Proteomes" id="UP000297814"/>
    </source>
</evidence>
<dbReference type="AlphaFoldDB" id="A0A4Z1GAW6"/>
<name>A0A4Z1GAW6_9HELO</name>
<sequence length="113" mass="12859">MIHAAVRVTKSGGDLTDIKSYDMKSIASELDESIAREWLLDKLSRMDEEDEKDETAAYCVELQFSFDFFDIVLVLSWSYGYLFPLNLEELIAACTFLMQQSFNGANLESGRIP</sequence>